<protein>
    <recommendedName>
        <fullName evidence="3">Glycosyl hydrolase</fullName>
    </recommendedName>
</protein>
<name>A0ABV6RT98_9GAMM</name>
<comment type="caution">
    <text evidence="1">The sequence shown here is derived from an EMBL/GenBank/DDBJ whole genome shotgun (WGS) entry which is preliminary data.</text>
</comment>
<dbReference type="InterPro" id="IPR023296">
    <property type="entry name" value="Glyco_hydro_beta-prop_sf"/>
</dbReference>
<sequence length="316" mass="35351">MPDAPLFRDPVYDGAADPVVIRNEATGEWGMFYTQRRATAGGPGVAWVHGSAIGVAVSETGEHWRYRGTAPGLDTPGVTHWAPEVIWDGARYRAYVTVIDGVPDRWDGVPRRIAEYWSDDLGAWRFVRNIPLSSDRVIDAAVERCGDGLWRLWYKDEADGSTTWAATSRDLDDWTVEGRVIGGRPHEGPNVFRLGGWYWLIVDEWRGQRVYRSSDGVRWTVQQADRGLLLSRPGRRTADGTFGRHADVVRTGEHEACIVYFTHPDWDGALDAAEHPASRTTVLQAARLRAERGNLRCDRDDSSPLLLPRSALSESL</sequence>
<dbReference type="CDD" id="cd08984">
    <property type="entry name" value="GH43-like"/>
    <property type="match status" value="1"/>
</dbReference>
<dbReference type="EMBL" id="JBHLTG010000005">
    <property type="protein sequence ID" value="MFC0680201.1"/>
    <property type="molecule type" value="Genomic_DNA"/>
</dbReference>
<dbReference type="Gene3D" id="2.115.10.20">
    <property type="entry name" value="Glycosyl hydrolase domain, family 43"/>
    <property type="match status" value="1"/>
</dbReference>
<dbReference type="Proteomes" id="UP001589896">
    <property type="component" value="Unassembled WGS sequence"/>
</dbReference>
<dbReference type="SUPFAM" id="SSF75005">
    <property type="entry name" value="Arabinanase/levansucrase/invertase"/>
    <property type="match status" value="1"/>
</dbReference>
<evidence type="ECO:0008006" key="3">
    <source>
        <dbReference type="Google" id="ProtNLM"/>
    </source>
</evidence>
<proteinExistence type="predicted"/>
<evidence type="ECO:0000313" key="1">
    <source>
        <dbReference type="EMBL" id="MFC0680201.1"/>
    </source>
</evidence>
<organism evidence="1 2">
    <name type="scientific">Lysobacter korlensis</name>
    <dbReference type="NCBI Taxonomy" id="553636"/>
    <lineage>
        <taxon>Bacteria</taxon>
        <taxon>Pseudomonadati</taxon>
        <taxon>Pseudomonadota</taxon>
        <taxon>Gammaproteobacteria</taxon>
        <taxon>Lysobacterales</taxon>
        <taxon>Lysobacteraceae</taxon>
        <taxon>Lysobacter</taxon>
    </lineage>
</organism>
<reference evidence="1 2" key="1">
    <citation type="submission" date="2024-09" db="EMBL/GenBank/DDBJ databases">
        <authorList>
            <person name="Sun Q."/>
            <person name="Mori K."/>
        </authorList>
    </citation>
    <scope>NUCLEOTIDE SEQUENCE [LARGE SCALE GENOMIC DNA]</scope>
    <source>
        <strain evidence="1 2">KCTC 23076</strain>
    </source>
</reference>
<dbReference type="RefSeq" id="WP_386671731.1">
    <property type="nucleotide sequence ID" value="NZ_JBHLTG010000005.1"/>
</dbReference>
<evidence type="ECO:0000313" key="2">
    <source>
        <dbReference type="Proteomes" id="UP001589896"/>
    </source>
</evidence>
<accession>A0ABV6RT98</accession>
<gene>
    <name evidence="1" type="ORF">ACFFGH_20395</name>
</gene>
<keyword evidence="2" id="KW-1185">Reference proteome</keyword>